<dbReference type="RefSeq" id="XP_005839841.1">
    <property type="nucleotide sequence ID" value="XM_005839784.1"/>
</dbReference>
<dbReference type="AlphaFoldDB" id="L1JWC1"/>
<dbReference type="OMA" id="VIAGVPC"/>
<dbReference type="HOGENOM" id="CLU_889816_0_0_1"/>
<reference evidence="2 4" key="1">
    <citation type="journal article" date="2012" name="Nature">
        <title>Algal genomes reveal evolutionary mosaicism and the fate of nucleomorphs.</title>
        <authorList>
            <consortium name="DOE Joint Genome Institute"/>
            <person name="Curtis B.A."/>
            <person name="Tanifuji G."/>
            <person name="Burki F."/>
            <person name="Gruber A."/>
            <person name="Irimia M."/>
            <person name="Maruyama S."/>
            <person name="Arias M.C."/>
            <person name="Ball S.G."/>
            <person name="Gile G.H."/>
            <person name="Hirakawa Y."/>
            <person name="Hopkins J.F."/>
            <person name="Kuo A."/>
            <person name="Rensing S.A."/>
            <person name="Schmutz J."/>
            <person name="Symeonidi A."/>
            <person name="Elias M."/>
            <person name="Eveleigh R.J."/>
            <person name="Herman E.K."/>
            <person name="Klute M.J."/>
            <person name="Nakayama T."/>
            <person name="Obornik M."/>
            <person name="Reyes-Prieto A."/>
            <person name="Armbrust E.V."/>
            <person name="Aves S.J."/>
            <person name="Beiko R.G."/>
            <person name="Coutinho P."/>
            <person name="Dacks J.B."/>
            <person name="Durnford D.G."/>
            <person name="Fast N.M."/>
            <person name="Green B.R."/>
            <person name="Grisdale C.J."/>
            <person name="Hempel F."/>
            <person name="Henrissat B."/>
            <person name="Hoppner M.P."/>
            <person name="Ishida K."/>
            <person name="Kim E."/>
            <person name="Koreny L."/>
            <person name="Kroth P.G."/>
            <person name="Liu Y."/>
            <person name="Malik S.B."/>
            <person name="Maier U.G."/>
            <person name="McRose D."/>
            <person name="Mock T."/>
            <person name="Neilson J.A."/>
            <person name="Onodera N.T."/>
            <person name="Poole A.M."/>
            <person name="Pritham E.J."/>
            <person name="Richards T.A."/>
            <person name="Rocap G."/>
            <person name="Roy S.W."/>
            <person name="Sarai C."/>
            <person name="Schaack S."/>
            <person name="Shirato S."/>
            <person name="Slamovits C.H."/>
            <person name="Spencer D.F."/>
            <person name="Suzuki S."/>
            <person name="Worden A.Z."/>
            <person name="Zauner S."/>
            <person name="Barry K."/>
            <person name="Bell C."/>
            <person name="Bharti A.K."/>
            <person name="Crow J.A."/>
            <person name="Grimwood J."/>
            <person name="Kramer R."/>
            <person name="Lindquist E."/>
            <person name="Lucas S."/>
            <person name="Salamov A."/>
            <person name="McFadden G.I."/>
            <person name="Lane C.E."/>
            <person name="Keeling P.J."/>
            <person name="Gray M.W."/>
            <person name="Grigoriev I.V."/>
            <person name="Archibald J.M."/>
        </authorList>
    </citation>
    <scope>NUCLEOTIDE SEQUENCE</scope>
    <source>
        <strain evidence="2 4">CCMP2712</strain>
    </source>
</reference>
<dbReference type="PaxDb" id="55529-EKX52861"/>
<dbReference type="EMBL" id="JH992971">
    <property type="protein sequence ID" value="EKX52861.1"/>
    <property type="molecule type" value="Genomic_DNA"/>
</dbReference>
<dbReference type="EnsemblProtists" id="EKX52861">
    <property type="protein sequence ID" value="EKX52861"/>
    <property type="gene ID" value="GUITHDRAFT_133284"/>
</dbReference>
<evidence type="ECO:0000313" key="2">
    <source>
        <dbReference type="EMBL" id="EKX52861.1"/>
    </source>
</evidence>
<dbReference type="GeneID" id="17309663"/>
<feature type="domain" description="Glycosyltransferase 2-like" evidence="1">
    <location>
        <begin position="83"/>
        <end position="226"/>
    </location>
</feature>
<dbReference type="Gene3D" id="3.90.550.10">
    <property type="entry name" value="Spore Coat Polysaccharide Biosynthesis Protein SpsA, Chain A"/>
    <property type="match status" value="1"/>
</dbReference>
<accession>L1JWC1</accession>
<evidence type="ECO:0000313" key="3">
    <source>
        <dbReference type="EnsemblProtists" id="EKX52861"/>
    </source>
</evidence>
<dbReference type="Pfam" id="PF00535">
    <property type="entry name" value="Glycos_transf_2"/>
    <property type="match status" value="1"/>
</dbReference>
<keyword evidence="4" id="KW-1185">Reference proteome</keyword>
<name>L1JWC1_GUITC</name>
<gene>
    <name evidence="2" type="ORF">GUITHDRAFT_133284</name>
</gene>
<evidence type="ECO:0000259" key="1">
    <source>
        <dbReference type="Pfam" id="PF00535"/>
    </source>
</evidence>
<dbReference type="InterPro" id="IPR001173">
    <property type="entry name" value="Glyco_trans_2-like"/>
</dbReference>
<reference evidence="4" key="2">
    <citation type="submission" date="2012-11" db="EMBL/GenBank/DDBJ databases">
        <authorList>
            <person name="Kuo A."/>
            <person name="Curtis B.A."/>
            <person name="Tanifuji G."/>
            <person name="Burki F."/>
            <person name="Gruber A."/>
            <person name="Irimia M."/>
            <person name="Maruyama S."/>
            <person name="Arias M.C."/>
            <person name="Ball S.G."/>
            <person name="Gile G.H."/>
            <person name="Hirakawa Y."/>
            <person name="Hopkins J.F."/>
            <person name="Rensing S.A."/>
            <person name="Schmutz J."/>
            <person name="Symeonidi A."/>
            <person name="Elias M."/>
            <person name="Eveleigh R.J."/>
            <person name="Herman E.K."/>
            <person name="Klute M.J."/>
            <person name="Nakayama T."/>
            <person name="Obornik M."/>
            <person name="Reyes-Prieto A."/>
            <person name="Armbrust E.V."/>
            <person name="Aves S.J."/>
            <person name="Beiko R.G."/>
            <person name="Coutinho P."/>
            <person name="Dacks J.B."/>
            <person name="Durnford D.G."/>
            <person name="Fast N.M."/>
            <person name="Green B.R."/>
            <person name="Grisdale C."/>
            <person name="Hempe F."/>
            <person name="Henrissat B."/>
            <person name="Hoppner M.P."/>
            <person name="Ishida K.-I."/>
            <person name="Kim E."/>
            <person name="Koreny L."/>
            <person name="Kroth P.G."/>
            <person name="Liu Y."/>
            <person name="Malik S.-B."/>
            <person name="Maier U.G."/>
            <person name="McRose D."/>
            <person name="Mock T."/>
            <person name="Neilson J.A."/>
            <person name="Onodera N.T."/>
            <person name="Poole A.M."/>
            <person name="Pritham E.J."/>
            <person name="Richards T.A."/>
            <person name="Rocap G."/>
            <person name="Roy S.W."/>
            <person name="Sarai C."/>
            <person name="Schaack S."/>
            <person name="Shirato S."/>
            <person name="Slamovits C.H."/>
            <person name="Spencer D.F."/>
            <person name="Suzuki S."/>
            <person name="Worden A.Z."/>
            <person name="Zauner S."/>
            <person name="Barry K."/>
            <person name="Bell C."/>
            <person name="Bharti A.K."/>
            <person name="Crow J.A."/>
            <person name="Grimwood J."/>
            <person name="Kramer R."/>
            <person name="Lindquist E."/>
            <person name="Lucas S."/>
            <person name="Salamov A."/>
            <person name="McFadden G.I."/>
            <person name="Lane C.E."/>
            <person name="Keeling P.J."/>
            <person name="Gray M.W."/>
            <person name="Grigoriev I.V."/>
            <person name="Archibald J.M."/>
        </authorList>
    </citation>
    <scope>NUCLEOTIDE SEQUENCE</scope>
    <source>
        <strain evidence="4">CCMP2712</strain>
    </source>
</reference>
<proteinExistence type="predicted"/>
<dbReference type="KEGG" id="gtt:GUITHDRAFT_133284"/>
<sequence>MVPEEEDDKRPCPRQVGLPACRSCRVVGVTDGIVSSSCVGNDLLEDDRRQEQDNSRISLALLADWQLLLLSPFPSAAQEKVTVTITSCGRPALLAETIRSFLAANTHPIEEVLVIEDSGNATLCRQLQATYMSNLEAGEEEPSGPPFRILCNKERVGQVVSLDRVTQHVRTDFVFHLEDDWTCDGTGNFIQDSLEILRDNPNCFQVHLRHRKSMTHPVHPQLFLTSRSSIPYRRLVYGWYAGDGLYWHGLSFGPGLRRKSHMLLLSPFESLGSELQAQAAFYSHGLWAAALEEGVMEHTGDSDSKREEWERRD</sequence>
<dbReference type="SUPFAM" id="SSF53448">
    <property type="entry name" value="Nucleotide-diphospho-sugar transferases"/>
    <property type="match status" value="1"/>
</dbReference>
<dbReference type="Proteomes" id="UP000011087">
    <property type="component" value="Unassembled WGS sequence"/>
</dbReference>
<dbReference type="InterPro" id="IPR029044">
    <property type="entry name" value="Nucleotide-diphossugar_trans"/>
</dbReference>
<organism evidence="2">
    <name type="scientific">Guillardia theta (strain CCMP2712)</name>
    <name type="common">Cryptophyte</name>
    <dbReference type="NCBI Taxonomy" id="905079"/>
    <lineage>
        <taxon>Eukaryota</taxon>
        <taxon>Cryptophyceae</taxon>
        <taxon>Pyrenomonadales</taxon>
        <taxon>Geminigeraceae</taxon>
        <taxon>Guillardia</taxon>
    </lineage>
</organism>
<protein>
    <recommendedName>
        <fullName evidence="1">Glycosyltransferase 2-like domain-containing protein</fullName>
    </recommendedName>
</protein>
<evidence type="ECO:0000313" key="4">
    <source>
        <dbReference type="Proteomes" id="UP000011087"/>
    </source>
</evidence>
<reference evidence="3" key="3">
    <citation type="submission" date="2015-06" db="UniProtKB">
        <authorList>
            <consortium name="EnsemblProtists"/>
        </authorList>
    </citation>
    <scope>IDENTIFICATION</scope>
</reference>